<keyword evidence="1" id="KW-0472">Membrane</keyword>
<feature type="domain" description="Vitamin K epoxide reductase" evidence="2">
    <location>
        <begin position="28"/>
        <end position="158"/>
    </location>
</feature>
<evidence type="ECO:0000256" key="1">
    <source>
        <dbReference type="SAM" id="Phobius"/>
    </source>
</evidence>
<feature type="transmembrane region" description="Helical" evidence="1">
    <location>
        <begin position="28"/>
        <end position="46"/>
    </location>
</feature>
<gene>
    <name evidence="3" type="ORF">OMW55_09880</name>
</gene>
<proteinExistence type="predicted"/>
<protein>
    <submittedName>
        <fullName evidence="3">Vitamin K epoxide reductase family protein</fullName>
    </submittedName>
</protein>
<accession>A0ABT3JGA1</accession>
<dbReference type="RefSeq" id="WP_264882796.1">
    <property type="nucleotide sequence ID" value="NZ_JAPDOB010000002.1"/>
</dbReference>
<name>A0ABT3JGA1_9SPHN</name>
<sequence length="177" mass="19065">MPMNLLPPSTLSRELREGRSGDLTRRRWAIGLSFAGGTIGMIVAAYQTGMIKRLPDVLPGRIWDAEKVDASDYAYKRLQGPDGPLMMLTYAVTATLFATGGKERAEQQPWIVLGATAKAWGDLVTCLQLTREEWRDNCALCSWCQVATGLSAVTAVLSVPEALQAGRALLGASAQPA</sequence>
<keyword evidence="1" id="KW-0812">Transmembrane</keyword>
<dbReference type="EMBL" id="JAPDOB010000002">
    <property type="protein sequence ID" value="MCW3798112.1"/>
    <property type="molecule type" value="Genomic_DNA"/>
</dbReference>
<dbReference type="InterPro" id="IPR012932">
    <property type="entry name" value="VKOR"/>
</dbReference>
<comment type="caution">
    <text evidence="3">The sequence shown here is derived from an EMBL/GenBank/DDBJ whole genome shotgun (WGS) entry which is preliminary data.</text>
</comment>
<evidence type="ECO:0000259" key="2">
    <source>
        <dbReference type="Pfam" id="PF07884"/>
    </source>
</evidence>
<evidence type="ECO:0000313" key="4">
    <source>
        <dbReference type="Proteomes" id="UP001526246"/>
    </source>
</evidence>
<keyword evidence="1" id="KW-1133">Transmembrane helix</keyword>
<keyword evidence="4" id="KW-1185">Reference proteome</keyword>
<reference evidence="3 4" key="1">
    <citation type="submission" date="2022-10" db="EMBL/GenBank/DDBJ databases">
        <title>Sphingomonas sp.</title>
        <authorList>
            <person name="Jin C."/>
        </authorList>
    </citation>
    <scope>NUCLEOTIDE SEQUENCE [LARGE SCALE GENOMIC DNA]</scope>
    <source>
        <strain evidence="3 4">BN140010</strain>
    </source>
</reference>
<organism evidence="3 4">
    <name type="scientific">Sphingomonas arvum</name>
    <dbReference type="NCBI Taxonomy" id="2992113"/>
    <lineage>
        <taxon>Bacteria</taxon>
        <taxon>Pseudomonadati</taxon>
        <taxon>Pseudomonadota</taxon>
        <taxon>Alphaproteobacteria</taxon>
        <taxon>Sphingomonadales</taxon>
        <taxon>Sphingomonadaceae</taxon>
        <taxon>Sphingomonas</taxon>
    </lineage>
</organism>
<dbReference type="Proteomes" id="UP001526246">
    <property type="component" value="Unassembled WGS sequence"/>
</dbReference>
<dbReference type="Pfam" id="PF07884">
    <property type="entry name" value="VKOR"/>
    <property type="match status" value="1"/>
</dbReference>
<evidence type="ECO:0000313" key="3">
    <source>
        <dbReference type="EMBL" id="MCW3798112.1"/>
    </source>
</evidence>